<dbReference type="OrthoDB" id="428346at2759"/>
<dbReference type="PANTHER" id="PTHR13132">
    <property type="entry name" value="ALPHA- 1,6 -FUCOSYLTRANSFERASE"/>
    <property type="match status" value="1"/>
</dbReference>
<dbReference type="EMBL" id="CBTN010000086">
    <property type="protein sequence ID" value="CDH60246.1"/>
    <property type="molecule type" value="Genomic_DNA"/>
</dbReference>
<reference evidence="7" key="1">
    <citation type="submission" date="2013-08" db="EMBL/GenBank/DDBJ databases">
        <title>Gene expansion shapes genome architecture in the human pathogen Lichtheimia corymbifera: an evolutionary genomics analysis in the ancient terrestrial Mucorales (Mucoromycotina).</title>
        <authorList>
            <person name="Schwartze V.U."/>
            <person name="Winter S."/>
            <person name="Shelest E."/>
            <person name="Marcet-Houben M."/>
            <person name="Horn F."/>
            <person name="Wehner S."/>
            <person name="Hoffmann K."/>
            <person name="Riege K."/>
            <person name="Sammeth M."/>
            <person name="Nowrousian M."/>
            <person name="Valiante V."/>
            <person name="Linde J."/>
            <person name="Jacobsen I.D."/>
            <person name="Marz M."/>
            <person name="Brakhage A.A."/>
            <person name="Gabaldon T."/>
            <person name="Bocker S."/>
            <person name="Voigt K."/>
        </authorList>
    </citation>
    <scope>NUCLEOTIDE SEQUENCE [LARGE SCALE GENOMIC DNA]</scope>
    <source>
        <strain evidence="7">FSU 9682</strain>
    </source>
</reference>
<evidence type="ECO:0000313" key="7">
    <source>
        <dbReference type="EMBL" id="CDH60246.1"/>
    </source>
</evidence>
<comment type="similarity">
    <text evidence="1">Belongs to the glycosyltransferase 37 family.</text>
</comment>
<proteinExistence type="inferred from homology"/>
<comment type="caution">
    <text evidence="7">The sequence shown here is derived from an EMBL/GenBank/DDBJ whole genome shotgun (WGS) entry which is preliminary data.</text>
</comment>
<dbReference type="GO" id="GO:0071555">
    <property type="term" value="P:cell wall organization"/>
    <property type="evidence" value="ECO:0007669"/>
    <property type="project" value="UniProtKB-KW"/>
</dbReference>
<dbReference type="GO" id="GO:0006487">
    <property type="term" value="P:protein N-linked glycosylation"/>
    <property type="evidence" value="ECO:0007669"/>
    <property type="project" value="TreeGrafter"/>
</dbReference>
<dbReference type="GO" id="GO:0016020">
    <property type="term" value="C:membrane"/>
    <property type="evidence" value="ECO:0007669"/>
    <property type="project" value="InterPro"/>
</dbReference>
<keyword evidence="4" id="KW-0325">Glycoprotein</keyword>
<keyword evidence="6" id="KW-0812">Transmembrane</keyword>
<name>A0A068SG58_9FUNG</name>
<feature type="transmembrane region" description="Helical" evidence="6">
    <location>
        <begin position="20"/>
        <end position="42"/>
    </location>
</feature>
<evidence type="ECO:0000313" key="8">
    <source>
        <dbReference type="Proteomes" id="UP000027586"/>
    </source>
</evidence>
<dbReference type="GO" id="GO:0042546">
    <property type="term" value="P:cell wall biogenesis"/>
    <property type="evidence" value="ECO:0007669"/>
    <property type="project" value="InterPro"/>
</dbReference>
<evidence type="ECO:0000256" key="2">
    <source>
        <dbReference type="ARBA" id="ARBA00022676"/>
    </source>
</evidence>
<evidence type="ECO:0000256" key="1">
    <source>
        <dbReference type="ARBA" id="ARBA00010481"/>
    </source>
</evidence>
<dbReference type="InterPro" id="IPR004938">
    <property type="entry name" value="XG_FTase"/>
</dbReference>
<keyword evidence="6" id="KW-1133">Transmembrane helix</keyword>
<keyword evidence="3" id="KW-0808">Transferase</keyword>
<evidence type="ECO:0000256" key="4">
    <source>
        <dbReference type="ARBA" id="ARBA00023180"/>
    </source>
</evidence>
<dbReference type="STRING" id="1263082.A0A068SG58"/>
<dbReference type="Proteomes" id="UP000027586">
    <property type="component" value="Unassembled WGS sequence"/>
</dbReference>
<dbReference type="GO" id="GO:0008107">
    <property type="term" value="F:galactoside 2-alpha-L-fucosyltransferase activity"/>
    <property type="evidence" value="ECO:0007669"/>
    <property type="project" value="InterPro"/>
</dbReference>
<dbReference type="Gene3D" id="3.40.50.11350">
    <property type="match status" value="1"/>
</dbReference>
<protein>
    <submittedName>
        <fullName evidence="7">Proteophosphoglycan ppg4</fullName>
    </submittedName>
</protein>
<keyword evidence="8" id="KW-1185">Reference proteome</keyword>
<evidence type="ECO:0000256" key="6">
    <source>
        <dbReference type="SAM" id="Phobius"/>
    </source>
</evidence>
<dbReference type="VEuPathDB" id="FungiDB:LCOR_11034.1"/>
<dbReference type="PANTHER" id="PTHR13132:SF29">
    <property type="entry name" value="ALPHA-(1,6)-FUCOSYLTRANSFERASE"/>
    <property type="match status" value="1"/>
</dbReference>
<dbReference type="GO" id="GO:0046921">
    <property type="term" value="F:alpha-(1-&gt;6)-fucosyltransferase activity"/>
    <property type="evidence" value="ECO:0007669"/>
    <property type="project" value="TreeGrafter"/>
</dbReference>
<gene>
    <name evidence="7" type="ORF">LCOR_11034.1</name>
</gene>
<keyword evidence="6" id="KW-0472">Membrane</keyword>
<dbReference type="AlphaFoldDB" id="A0A068SG58"/>
<dbReference type="Pfam" id="PF03254">
    <property type="entry name" value="XG_FTase"/>
    <property type="match status" value="1"/>
</dbReference>
<accession>A0A068SG58</accession>
<keyword evidence="2" id="KW-0328">Glycosyltransferase</keyword>
<keyword evidence="5" id="KW-0961">Cell wall biogenesis/degradation</keyword>
<sequence length="547" mass="62691">MGVKQDTALFWYKLAKSLTILSLVAVITMGFGSFMFPGRFLWSSKYNYDPKLYYQHDTVLRNSSCMLDVDTLIPPTADGSYTPPPPDASLLDAVHKASGYDYNQYCDNWHANHGFHDDTETYKDECGTWHSSYMSLHQQRIQQYLRFQDGELDVLEKEHPGYVSYVCHEDPLHRGSRGCGGLADRMNGMVSTFFYALMTDRAYFANWEQGNPMALEDLFEKPSIDWSFDPEEMKSAFTNVSDDNSVLGYKHIDTLNQKWGPIGRLMFPDGPDQDFKTLWNASYIEWHSNRAFVIRTFQESTRYQDQLASMGLSKENAFRCIIDFLFRPTAGPRQFIQAYKNMFEMESILSIGLQIRTGDNGIVNPGKDQTTLSDWSYFMTCANQLREAKRLPHHKQVVYFLITDSVHLRDEFMSLNHDKTKAQEFLGDEGYEDVTMVTTGLPIEHIESKVVKPKFTHNRTLLKDEEPVDQVAAGVHAAVIENWLLSYTDYRLISRQGFGKLAAFHSKSAHTTIGMPKHTTEYPIQVDCANPNAIISFDTLSTWWSLG</sequence>
<organism evidence="7 8">
    <name type="scientific">Lichtheimia corymbifera JMRC:FSU:9682</name>
    <dbReference type="NCBI Taxonomy" id="1263082"/>
    <lineage>
        <taxon>Eukaryota</taxon>
        <taxon>Fungi</taxon>
        <taxon>Fungi incertae sedis</taxon>
        <taxon>Mucoromycota</taxon>
        <taxon>Mucoromycotina</taxon>
        <taxon>Mucoromycetes</taxon>
        <taxon>Mucorales</taxon>
        <taxon>Lichtheimiaceae</taxon>
        <taxon>Lichtheimia</taxon>
    </lineage>
</organism>
<evidence type="ECO:0000256" key="3">
    <source>
        <dbReference type="ARBA" id="ARBA00022679"/>
    </source>
</evidence>
<evidence type="ECO:0000256" key="5">
    <source>
        <dbReference type="ARBA" id="ARBA00023316"/>
    </source>
</evidence>